<feature type="transmembrane region" description="Helical" evidence="9">
    <location>
        <begin position="624"/>
        <end position="644"/>
    </location>
</feature>
<keyword evidence="3" id="KW-0813">Transport</keyword>
<feature type="region of interest" description="Disordered" evidence="8">
    <location>
        <begin position="1"/>
        <end position="24"/>
    </location>
</feature>
<feature type="compositionally biased region" description="Basic and acidic residues" evidence="8">
    <location>
        <begin position="206"/>
        <end position="220"/>
    </location>
</feature>
<evidence type="ECO:0000256" key="9">
    <source>
        <dbReference type="SAM" id="Phobius"/>
    </source>
</evidence>
<keyword evidence="6 9" id="KW-1133">Transmembrane helix</keyword>
<evidence type="ECO:0000256" key="1">
    <source>
        <dbReference type="ARBA" id="ARBA00004141"/>
    </source>
</evidence>
<feature type="transmembrane region" description="Helical" evidence="9">
    <location>
        <begin position="576"/>
        <end position="604"/>
    </location>
</feature>
<comment type="similarity">
    <text evidence="2">Belongs to the amino acid/polyamine transporter 2 family.</text>
</comment>
<dbReference type="Pfam" id="PF01490">
    <property type="entry name" value="Aa_trans"/>
    <property type="match status" value="1"/>
</dbReference>
<feature type="transmembrane region" description="Helical" evidence="9">
    <location>
        <begin position="808"/>
        <end position="828"/>
    </location>
</feature>
<evidence type="ECO:0000259" key="10">
    <source>
        <dbReference type="Pfam" id="PF01490"/>
    </source>
</evidence>
<keyword evidence="7 9" id="KW-0472">Membrane</keyword>
<keyword evidence="5" id="KW-0029">Amino-acid transport</keyword>
<evidence type="ECO:0000313" key="12">
    <source>
        <dbReference type="Proteomes" id="UP000038009"/>
    </source>
</evidence>
<feature type="compositionally biased region" description="Basic and acidic residues" evidence="8">
    <location>
        <begin position="53"/>
        <end position="62"/>
    </location>
</feature>
<dbReference type="OrthoDB" id="40134at2759"/>
<feature type="transmembrane region" description="Helical" evidence="9">
    <location>
        <begin position="548"/>
        <end position="564"/>
    </location>
</feature>
<evidence type="ECO:0000256" key="4">
    <source>
        <dbReference type="ARBA" id="ARBA00022692"/>
    </source>
</evidence>
<dbReference type="EMBL" id="LJSK01000364">
    <property type="protein sequence ID" value="KPI83508.1"/>
    <property type="molecule type" value="Genomic_DNA"/>
</dbReference>
<feature type="compositionally biased region" description="Polar residues" evidence="8">
    <location>
        <begin position="312"/>
        <end position="322"/>
    </location>
</feature>
<keyword evidence="4 9" id="KW-0812">Transmembrane</keyword>
<evidence type="ECO:0000256" key="7">
    <source>
        <dbReference type="ARBA" id="ARBA00023136"/>
    </source>
</evidence>
<accession>A0A0N1PBG3</accession>
<comment type="caution">
    <text evidence="11">The sequence shown here is derived from an EMBL/GenBank/DDBJ whole genome shotgun (WGS) entry which is preliminary data.</text>
</comment>
<feature type="transmembrane region" description="Helical" evidence="9">
    <location>
        <begin position="656"/>
        <end position="680"/>
    </location>
</feature>
<dbReference type="PANTHER" id="PTHR22950:SF458">
    <property type="entry name" value="SODIUM-COUPLED NEUTRAL AMINO ACID TRANSPORTER 11-RELATED"/>
    <property type="match status" value="1"/>
</dbReference>
<reference evidence="11 12" key="1">
    <citation type="journal article" date="2015" name="PLoS Pathog.">
        <title>Leptomonas seymouri: Adaptations to the Dixenous Life Cycle Analyzed by Genome Sequencing, Transcriptome Profiling and Co-infection with Leishmania donovani.</title>
        <authorList>
            <person name="Kraeva N."/>
            <person name="Butenko A."/>
            <person name="Hlavacova J."/>
            <person name="Kostygov A."/>
            <person name="Myskova J."/>
            <person name="Grybchuk D."/>
            <person name="Lestinova T."/>
            <person name="Votypka J."/>
            <person name="Volf P."/>
            <person name="Opperdoes F."/>
            <person name="Flegontov P."/>
            <person name="Lukes J."/>
            <person name="Yurchenko V."/>
        </authorList>
    </citation>
    <scope>NUCLEOTIDE SEQUENCE [LARGE SCALE GENOMIC DNA]</scope>
    <source>
        <strain evidence="11 12">ATCC 30220</strain>
    </source>
</reference>
<evidence type="ECO:0000256" key="2">
    <source>
        <dbReference type="ARBA" id="ARBA00008066"/>
    </source>
</evidence>
<gene>
    <name evidence="11" type="ORF">ABL78_7461</name>
</gene>
<feature type="region of interest" description="Disordered" evidence="8">
    <location>
        <begin position="105"/>
        <end position="164"/>
    </location>
</feature>
<feature type="transmembrane region" description="Helical" evidence="9">
    <location>
        <begin position="741"/>
        <end position="759"/>
    </location>
</feature>
<feature type="compositionally biased region" description="Low complexity" evidence="8">
    <location>
        <begin position="188"/>
        <end position="197"/>
    </location>
</feature>
<feature type="region of interest" description="Disordered" evidence="8">
    <location>
        <begin position="188"/>
        <end position="240"/>
    </location>
</feature>
<dbReference type="VEuPathDB" id="TriTrypDB:Lsey_0364_0060"/>
<sequence>MNFTGLHVGPSATSASATPYRSPPITAASFAPSHTPLSPLSPSSCRAITFGEATEHSRRDSSDNTATVLAPNLFNPAVTSPSKRQQRGAAAATKTESFALWQFQGSAGAPPVSSPASDDSDSRFSQAHAAHPPMDAATAEPPHNRQHCGAPAPSAQQSADAEDTVVVTASTGAQIHFSSGVAAMGNASSAPTLAATPPVRPSSTEMNRRDTSEETEREVDSAASGGCNEVSSTYNSGKRHSDAHALPLLLSPDELQLERLKAYDLAARRLSESYTNEAASSAGHPRGNGHDDEGEGGDKAGRDASRGGECTSFGSGDASNRSPTHHGSPCSSASARREESDITTLDFLTDTTNTILPDAFTSMFASTTHFLKSKTEAMVSAVPQPIRRVLNKAGEGIATAAGTTGSMLSNVGTYAMRSVPDRVLSPEWKYIIFVDAVNVLKCSLNVNILVAPYIFCTAGLVGGLLLILVMQVVCCYYTEVYFKAKNALKCADLVIMYGDVPRITLGHWYPTFQLWYEGIALVATVAYAALNMQALLPHMRITGSASQALSFIIPSLFSLPFVFMKRARTQPPMMTLASLLVFIAIIMMFTVFPYGSVVAATISSIDGHRSVAKLHLFPQSTPEFFVAVGICVFILTPLSRAVSVERTMKPQRYIKLLRVCVLISTVVHVTFGVCAIVSYGSHTCSVLSVSFNGHNSHVEVGVMSLLFFAFIFYIPLNMFELGELCDRRILGWRVIPRYGELGPNALRICFLAGSSLMAWCIPYYGLLIALSGCLGYSIIAIIIPATLDYVCRARQRLLQGCTPRFHDYLITFSGAMLGGTICLVGLIMTSYQTWLVVQSGHSTTC</sequence>
<feature type="transmembrane region" description="Helical" evidence="9">
    <location>
        <begin position="450"/>
        <end position="477"/>
    </location>
</feature>
<feature type="compositionally biased region" description="Basic and acidic residues" evidence="8">
    <location>
        <begin position="288"/>
        <end position="306"/>
    </location>
</feature>
<feature type="region of interest" description="Disordered" evidence="8">
    <location>
        <begin position="275"/>
        <end position="337"/>
    </location>
</feature>
<feature type="transmembrane region" description="Helical" evidence="9">
    <location>
        <begin position="514"/>
        <end position="536"/>
    </location>
</feature>
<dbReference type="PANTHER" id="PTHR22950">
    <property type="entry name" value="AMINO ACID TRANSPORTER"/>
    <property type="match status" value="1"/>
</dbReference>
<evidence type="ECO:0000313" key="11">
    <source>
        <dbReference type="EMBL" id="KPI83508.1"/>
    </source>
</evidence>
<feature type="compositionally biased region" description="Low complexity" evidence="8">
    <location>
        <begin position="105"/>
        <end position="117"/>
    </location>
</feature>
<feature type="transmembrane region" description="Helical" evidence="9">
    <location>
        <begin position="700"/>
        <end position="720"/>
    </location>
</feature>
<dbReference type="Proteomes" id="UP000038009">
    <property type="component" value="Unassembled WGS sequence"/>
</dbReference>
<evidence type="ECO:0000256" key="5">
    <source>
        <dbReference type="ARBA" id="ARBA00022970"/>
    </source>
</evidence>
<evidence type="ECO:0000256" key="6">
    <source>
        <dbReference type="ARBA" id="ARBA00022989"/>
    </source>
</evidence>
<protein>
    <recommendedName>
        <fullName evidence="10">Amino acid transporter transmembrane domain-containing protein</fullName>
    </recommendedName>
</protein>
<dbReference type="InterPro" id="IPR013057">
    <property type="entry name" value="AA_transpt_TM"/>
</dbReference>
<evidence type="ECO:0000256" key="8">
    <source>
        <dbReference type="SAM" id="MobiDB-lite"/>
    </source>
</evidence>
<dbReference type="GO" id="GO:0016020">
    <property type="term" value="C:membrane"/>
    <property type="evidence" value="ECO:0007669"/>
    <property type="project" value="UniProtKB-SubCell"/>
</dbReference>
<feature type="compositionally biased region" description="Low complexity" evidence="8">
    <location>
        <begin position="150"/>
        <end position="159"/>
    </location>
</feature>
<keyword evidence="12" id="KW-1185">Reference proteome</keyword>
<feature type="transmembrane region" description="Helical" evidence="9">
    <location>
        <begin position="765"/>
        <end position="787"/>
    </location>
</feature>
<organism evidence="11 12">
    <name type="scientific">Leptomonas seymouri</name>
    <dbReference type="NCBI Taxonomy" id="5684"/>
    <lineage>
        <taxon>Eukaryota</taxon>
        <taxon>Discoba</taxon>
        <taxon>Euglenozoa</taxon>
        <taxon>Kinetoplastea</taxon>
        <taxon>Metakinetoplastina</taxon>
        <taxon>Trypanosomatida</taxon>
        <taxon>Trypanosomatidae</taxon>
        <taxon>Leishmaniinae</taxon>
        <taxon>Leptomonas</taxon>
    </lineage>
</organism>
<evidence type="ECO:0000256" key="3">
    <source>
        <dbReference type="ARBA" id="ARBA00022448"/>
    </source>
</evidence>
<comment type="subcellular location">
    <subcellularLocation>
        <location evidence="1">Membrane</location>
        <topology evidence="1">Multi-pass membrane protein</topology>
    </subcellularLocation>
</comment>
<dbReference type="GO" id="GO:0015179">
    <property type="term" value="F:L-amino acid transmembrane transporter activity"/>
    <property type="evidence" value="ECO:0007669"/>
    <property type="project" value="TreeGrafter"/>
</dbReference>
<feature type="domain" description="Amino acid transporter transmembrane" evidence="10">
    <location>
        <begin position="438"/>
        <end position="817"/>
    </location>
</feature>
<feature type="region of interest" description="Disordered" evidence="8">
    <location>
        <begin position="49"/>
        <end position="93"/>
    </location>
</feature>
<proteinExistence type="inferred from homology"/>
<name>A0A0N1PBG3_LEPSE</name>
<dbReference type="AlphaFoldDB" id="A0A0N1PBG3"/>